<keyword evidence="4" id="KW-1185">Reference proteome</keyword>
<dbReference type="SUPFAM" id="SSF53474">
    <property type="entry name" value="alpha/beta-Hydrolases"/>
    <property type="match status" value="1"/>
</dbReference>
<evidence type="ECO:0000259" key="2">
    <source>
        <dbReference type="Pfam" id="PF12146"/>
    </source>
</evidence>
<dbReference type="InterPro" id="IPR029058">
    <property type="entry name" value="AB_hydrolase_fold"/>
</dbReference>
<dbReference type="GO" id="GO:0016787">
    <property type="term" value="F:hydrolase activity"/>
    <property type="evidence" value="ECO:0007669"/>
    <property type="project" value="UniProtKB-KW"/>
</dbReference>
<gene>
    <name evidence="3" type="ORF">Poly41_28790</name>
</gene>
<keyword evidence="1" id="KW-1133">Transmembrane helix</keyword>
<dbReference type="EMBL" id="SJPV01000004">
    <property type="protein sequence ID" value="TWU38403.1"/>
    <property type="molecule type" value="Genomic_DNA"/>
</dbReference>
<organism evidence="3 4">
    <name type="scientific">Novipirellula artificiosorum</name>
    <dbReference type="NCBI Taxonomy" id="2528016"/>
    <lineage>
        <taxon>Bacteria</taxon>
        <taxon>Pseudomonadati</taxon>
        <taxon>Planctomycetota</taxon>
        <taxon>Planctomycetia</taxon>
        <taxon>Pirellulales</taxon>
        <taxon>Pirellulaceae</taxon>
        <taxon>Novipirellula</taxon>
    </lineage>
</organism>
<keyword evidence="3" id="KW-0378">Hydrolase</keyword>
<dbReference type="AlphaFoldDB" id="A0A5C6DM22"/>
<accession>A0A5C6DM22</accession>
<dbReference type="Gene3D" id="3.40.50.1820">
    <property type="entry name" value="alpha/beta hydrolase"/>
    <property type="match status" value="1"/>
</dbReference>
<reference evidence="3 4" key="1">
    <citation type="submission" date="2019-02" db="EMBL/GenBank/DDBJ databases">
        <title>Deep-cultivation of Planctomycetes and their phenomic and genomic characterization uncovers novel biology.</title>
        <authorList>
            <person name="Wiegand S."/>
            <person name="Jogler M."/>
            <person name="Boedeker C."/>
            <person name="Pinto D."/>
            <person name="Vollmers J."/>
            <person name="Rivas-Marin E."/>
            <person name="Kohn T."/>
            <person name="Peeters S.H."/>
            <person name="Heuer A."/>
            <person name="Rast P."/>
            <person name="Oberbeckmann S."/>
            <person name="Bunk B."/>
            <person name="Jeske O."/>
            <person name="Meyerdierks A."/>
            <person name="Storesund J.E."/>
            <person name="Kallscheuer N."/>
            <person name="Luecker S."/>
            <person name="Lage O.M."/>
            <person name="Pohl T."/>
            <person name="Merkel B.J."/>
            <person name="Hornburger P."/>
            <person name="Mueller R.-W."/>
            <person name="Bruemmer F."/>
            <person name="Labrenz M."/>
            <person name="Spormann A.M."/>
            <person name="Op Den Camp H."/>
            <person name="Overmann J."/>
            <person name="Amann R."/>
            <person name="Jetten M.S.M."/>
            <person name="Mascher T."/>
            <person name="Medema M.H."/>
            <person name="Devos D.P."/>
            <person name="Kaster A.-K."/>
            <person name="Ovreas L."/>
            <person name="Rohde M."/>
            <person name="Galperin M.Y."/>
            <person name="Jogler C."/>
        </authorList>
    </citation>
    <scope>NUCLEOTIDE SEQUENCE [LARGE SCALE GENOMIC DNA]</scope>
    <source>
        <strain evidence="3 4">Poly41</strain>
    </source>
</reference>
<name>A0A5C6DM22_9BACT</name>
<sequence>MTDSPSQTKPKRGSLLRKVRAASGTVAITYGILCAGLVAMETRLVYPGAYMDADTSRSLNSSPAIETVHYESAAAVSLSGRLLERRKGDRIVLFFHGNATKAIWEDRLIERLARNFNATVMAAEYRGFDGARITPTEKGVVMDCIAARDYLCRRYEKRPDEIILYGQSLGGGCAAAVAADGSAKALILERTFDSTVDVAAKMYWFIPVRLLMRNRFDSVERLRTYQGPLIQIHGRSDEILPIENASRLFDSVGSENKQWIEVEQMGHNDRLPDSVLRKTVDTLLRMERLKSTQI</sequence>
<feature type="transmembrane region" description="Helical" evidence="1">
    <location>
        <begin position="21"/>
        <end position="40"/>
    </location>
</feature>
<proteinExistence type="predicted"/>
<dbReference type="PANTHER" id="PTHR12277">
    <property type="entry name" value="ALPHA/BETA HYDROLASE DOMAIN-CONTAINING PROTEIN"/>
    <property type="match status" value="1"/>
</dbReference>
<feature type="domain" description="Serine aminopeptidase S33" evidence="2">
    <location>
        <begin position="89"/>
        <end position="188"/>
    </location>
</feature>
<keyword evidence="1" id="KW-0812">Transmembrane</keyword>
<comment type="caution">
    <text evidence="3">The sequence shown here is derived from an EMBL/GenBank/DDBJ whole genome shotgun (WGS) entry which is preliminary data.</text>
</comment>
<dbReference type="PANTHER" id="PTHR12277:SF79">
    <property type="entry name" value="XAA-PRO DIPEPTIDYL-PEPTIDASE-RELATED"/>
    <property type="match status" value="1"/>
</dbReference>
<dbReference type="InterPro" id="IPR022742">
    <property type="entry name" value="Hydrolase_4"/>
</dbReference>
<dbReference type="Proteomes" id="UP000319143">
    <property type="component" value="Unassembled WGS sequence"/>
</dbReference>
<dbReference type="RefSeq" id="WP_146526719.1">
    <property type="nucleotide sequence ID" value="NZ_SJPV01000004.1"/>
</dbReference>
<evidence type="ECO:0000313" key="3">
    <source>
        <dbReference type="EMBL" id="TWU38403.1"/>
    </source>
</evidence>
<protein>
    <submittedName>
        <fullName evidence="3">Alpha/beta hydrolase family protein</fullName>
    </submittedName>
</protein>
<keyword evidence="1" id="KW-0472">Membrane</keyword>
<evidence type="ECO:0000313" key="4">
    <source>
        <dbReference type="Proteomes" id="UP000319143"/>
    </source>
</evidence>
<dbReference type="OrthoDB" id="9777090at2"/>
<dbReference type="Pfam" id="PF12146">
    <property type="entry name" value="Hydrolase_4"/>
    <property type="match status" value="1"/>
</dbReference>
<evidence type="ECO:0000256" key="1">
    <source>
        <dbReference type="SAM" id="Phobius"/>
    </source>
</evidence>